<dbReference type="Pfam" id="PF14478">
    <property type="entry name" value="DUF4430"/>
    <property type="match status" value="1"/>
</dbReference>
<sequence length="261" mass="27542">MSESEDDVLSVLKSTNSILTMQSGFPIFPFLALTSLILTVLGSPVAITANLGTFVNLRVEGATDTIFEGLIFTRGHNVTTVSGGNHHCDGTNNDENPRPGPTCTSALDSASYLAKFTFDGTFDPQFDDFFITSIGDSTQNVTQFWGILLNFQFTPVGGCQQEVQLGDQVLWAFDAFSKAHVLKLAGLATALVGHAAQFSVTDGSTEETIEGASVVASGGAGTQISDTDGVVSFTFSTAGIHDLKASRDDSIRSNIVSILVI</sequence>
<name>A0A4S4MKY1_9APHY</name>
<feature type="transmembrane region" description="Helical" evidence="1">
    <location>
        <begin position="27"/>
        <end position="49"/>
    </location>
</feature>
<organism evidence="3 4">
    <name type="scientific">Antrodiella citrinella</name>
    <dbReference type="NCBI Taxonomy" id="2447956"/>
    <lineage>
        <taxon>Eukaryota</taxon>
        <taxon>Fungi</taxon>
        <taxon>Dikarya</taxon>
        <taxon>Basidiomycota</taxon>
        <taxon>Agaricomycotina</taxon>
        <taxon>Agaricomycetes</taxon>
        <taxon>Polyporales</taxon>
        <taxon>Steccherinaceae</taxon>
        <taxon>Antrodiella</taxon>
    </lineage>
</organism>
<evidence type="ECO:0000256" key="1">
    <source>
        <dbReference type="SAM" id="Phobius"/>
    </source>
</evidence>
<evidence type="ECO:0000259" key="2">
    <source>
        <dbReference type="Pfam" id="PF14478"/>
    </source>
</evidence>
<dbReference type="AlphaFoldDB" id="A0A4S4MKY1"/>
<evidence type="ECO:0000313" key="4">
    <source>
        <dbReference type="Proteomes" id="UP000308730"/>
    </source>
</evidence>
<protein>
    <recommendedName>
        <fullName evidence="2">Transcobalamin-like C-terminal domain-containing protein</fullName>
    </recommendedName>
</protein>
<keyword evidence="4" id="KW-1185">Reference proteome</keyword>
<dbReference type="Proteomes" id="UP000308730">
    <property type="component" value="Unassembled WGS sequence"/>
</dbReference>
<accession>A0A4S4MKY1</accession>
<dbReference type="OrthoDB" id="10007757at2759"/>
<dbReference type="InterPro" id="IPR027954">
    <property type="entry name" value="Transcobalamin-like_C"/>
</dbReference>
<dbReference type="EMBL" id="SGPM01000339">
    <property type="protein sequence ID" value="THH26516.1"/>
    <property type="molecule type" value="Genomic_DNA"/>
</dbReference>
<keyword evidence="1" id="KW-0812">Transmembrane</keyword>
<feature type="domain" description="Transcobalamin-like C-terminal" evidence="2">
    <location>
        <begin position="123"/>
        <end position="174"/>
    </location>
</feature>
<keyword evidence="1" id="KW-1133">Transmembrane helix</keyword>
<reference evidence="3 4" key="1">
    <citation type="submission" date="2019-02" db="EMBL/GenBank/DDBJ databases">
        <title>Genome sequencing of the rare red list fungi Antrodiella citrinella (Flaviporus citrinellus).</title>
        <authorList>
            <person name="Buettner E."/>
            <person name="Kellner H."/>
        </authorList>
    </citation>
    <scope>NUCLEOTIDE SEQUENCE [LARGE SCALE GENOMIC DNA]</scope>
    <source>
        <strain evidence="3 4">DSM 108506</strain>
    </source>
</reference>
<keyword evidence="1" id="KW-0472">Membrane</keyword>
<gene>
    <name evidence="3" type="ORF">EUX98_g7672</name>
</gene>
<evidence type="ECO:0000313" key="3">
    <source>
        <dbReference type="EMBL" id="THH26516.1"/>
    </source>
</evidence>
<proteinExistence type="predicted"/>
<comment type="caution">
    <text evidence="3">The sequence shown here is derived from an EMBL/GenBank/DDBJ whole genome shotgun (WGS) entry which is preliminary data.</text>
</comment>